<evidence type="ECO:0000313" key="1">
    <source>
        <dbReference type="EMBL" id="CAI8609910.1"/>
    </source>
</evidence>
<reference evidence="1 2" key="1">
    <citation type="submission" date="2023-01" db="EMBL/GenBank/DDBJ databases">
        <authorList>
            <person name="Kreplak J."/>
        </authorList>
    </citation>
    <scope>NUCLEOTIDE SEQUENCE [LARGE SCALE GENOMIC DNA]</scope>
</reference>
<proteinExistence type="predicted"/>
<organism evidence="1 2">
    <name type="scientific">Vicia faba</name>
    <name type="common">Broad bean</name>
    <name type="synonym">Faba vulgaris</name>
    <dbReference type="NCBI Taxonomy" id="3906"/>
    <lineage>
        <taxon>Eukaryota</taxon>
        <taxon>Viridiplantae</taxon>
        <taxon>Streptophyta</taxon>
        <taxon>Embryophyta</taxon>
        <taxon>Tracheophyta</taxon>
        <taxon>Spermatophyta</taxon>
        <taxon>Magnoliopsida</taxon>
        <taxon>eudicotyledons</taxon>
        <taxon>Gunneridae</taxon>
        <taxon>Pentapetalae</taxon>
        <taxon>rosids</taxon>
        <taxon>fabids</taxon>
        <taxon>Fabales</taxon>
        <taxon>Fabaceae</taxon>
        <taxon>Papilionoideae</taxon>
        <taxon>50 kb inversion clade</taxon>
        <taxon>NPAAA clade</taxon>
        <taxon>Hologalegina</taxon>
        <taxon>IRL clade</taxon>
        <taxon>Fabeae</taxon>
        <taxon>Vicia</taxon>
    </lineage>
</organism>
<dbReference type="Proteomes" id="UP001157006">
    <property type="component" value="Chromosome 4"/>
</dbReference>
<dbReference type="EMBL" id="OX451739">
    <property type="protein sequence ID" value="CAI8609910.1"/>
    <property type="molecule type" value="Genomic_DNA"/>
</dbReference>
<evidence type="ECO:0000313" key="2">
    <source>
        <dbReference type="Proteomes" id="UP001157006"/>
    </source>
</evidence>
<protein>
    <submittedName>
        <fullName evidence="1">Uncharacterized protein</fullName>
    </submittedName>
</protein>
<keyword evidence="2" id="KW-1185">Reference proteome</keyword>
<sequence length="133" mass="15226">MEIDGEALEALSAITWLERVRGDDLRRNRCALRRRFIRVVFTSSSLFQFSCSTVTCATQNKTQKFKTKMKFEHAFFSCADRKAPASSFSLFLTVSIIHSFGFNMLMVSNANWFPLNLFLVSVKTNGLRILQVI</sequence>
<gene>
    <name evidence="1" type="ORF">VFH_IV156320</name>
</gene>
<dbReference type="AlphaFoldDB" id="A0AAV1AH84"/>
<name>A0AAV1AH84_VICFA</name>
<accession>A0AAV1AH84</accession>